<name>A0A1I2R4M1_9BACL</name>
<accession>A0A1I2R4M1</accession>
<proteinExistence type="predicted"/>
<keyword evidence="1" id="KW-0812">Transmembrane</keyword>
<feature type="transmembrane region" description="Helical" evidence="1">
    <location>
        <begin position="333"/>
        <end position="351"/>
    </location>
</feature>
<dbReference type="InterPro" id="IPR014226">
    <property type="entry name" value="Spore_IM_YlbJ"/>
</dbReference>
<evidence type="ECO:0000256" key="1">
    <source>
        <dbReference type="SAM" id="Phobius"/>
    </source>
</evidence>
<feature type="transmembrane region" description="Helical" evidence="1">
    <location>
        <begin position="51"/>
        <end position="77"/>
    </location>
</feature>
<dbReference type="RefSeq" id="WP_245752279.1">
    <property type="nucleotide sequence ID" value="NZ_FOOK01000028.1"/>
</dbReference>
<keyword evidence="1" id="KW-0472">Membrane</keyword>
<feature type="transmembrane region" description="Helical" evidence="1">
    <location>
        <begin position="386"/>
        <end position="407"/>
    </location>
</feature>
<feature type="transmembrane region" description="Helical" evidence="1">
    <location>
        <begin position="251"/>
        <end position="276"/>
    </location>
</feature>
<dbReference type="NCBIfam" id="TIGR02871">
    <property type="entry name" value="spore_ylbJ"/>
    <property type="match status" value="1"/>
</dbReference>
<dbReference type="InterPro" id="IPR011642">
    <property type="entry name" value="Gate_dom"/>
</dbReference>
<keyword evidence="4" id="KW-1185">Reference proteome</keyword>
<dbReference type="EMBL" id="FOOK01000028">
    <property type="protein sequence ID" value="SFG35442.1"/>
    <property type="molecule type" value="Genomic_DNA"/>
</dbReference>
<dbReference type="AlphaFoldDB" id="A0A1I2R4M1"/>
<organism evidence="3 4">
    <name type="scientific">Planifilum fulgidum</name>
    <dbReference type="NCBI Taxonomy" id="201973"/>
    <lineage>
        <taxon>Bacteria</taxon>
        <taxon>Bacillati</taxon>
        <taxon>Bacillota</taxon>
        <taxon>Bacilli</taxon>
        <taxon>Bacillales</taxon>
        <taxon>Thermoactinomycetaceae</taxon>
        <taxon>Planifilum</taxon>
    </lineage>
</organism>
<feature type="transmembrane region" description="Helical" evidence="1">
    <location>
        <begin position="12"/>
        <end position="31"/>
    </location>
</feature>
<dbReference type="Pfam" id="PF07670">
    <property type="entry name" value="Gate"/>
    <property type="match status" value="1"/>
</dbReference>
<dbReference type="STRING" id="201973.SAMN04488025_12820"/>
<feature type="transmembrane region" description="Helical" evidence="1">
    <location>
        <begin position="84"/>
        <end position="107"/>
    </location>
</feature>
<feature type="transmembrane region" description="Helical" evidence="1">
    <location>
        <begin position="296"/>
        <end position="321"/>
    </location>
</feature>
<evidence type="ECO:0000313" key="3">
    <source>
        <dbReference type="EMBL" id="SFG35442.1"/>
    </source>
</evidence>
<reference evidence="3 4" key="1">
    <citation type="submission" date="2016-10" db="EMBL/GenBank/DDBJ databases">
        <authorList>
            <person name="de Groot N.N."/>
        </authorList>
    </citation>
    <scope>NUCLEOTIDE SEQUENCE [LARGE SCALE GENOMIC DNA]</scope>
    <source>
        <strain evidence="3 4">DSM 44945</strain>
    </source>
</reference>
<feature type="domain" description="Nucleoside transporter/FeoB GTPase Gate" evidence="2">
    <location>
        <begin position="49"/>
        <end position="129"/>
    </location>
</feature>
<protein>
    <submittedName>
        <fullName evidence="3">Sporulation integral membrane protein YlbJ</fullName>
    </submittedName>
</protein>
<evidence type="ECO:0000313" key="4">
    <source>
        <dbReference type="Proteomes" id="UP000198661"/>
    </source>
</evidence>
<feature type="transmembrane region" description="Helical" evidence="1">
    <location>
        <begin position="223"/>
        <end position="244"/>
    </location>
</feature>
<dbReference type="Proteomes" id="UP000198661">
    <property type="component" value="Unassembled WGS sequence"/>
</dbReference>
<evidence type="ECO:0000259" key="2">
    <source>
        <dbReference type="Pfam" id="PF07670"/>
    </source>
</evidence>
<gene>
    <name evidence="3" type="ORF">SAMN04488025_12820</name>
</gene>
<feature type="transmembrane region" description="Helical" evidence="1">
    <location>
        <begin position="127"/>
        <end position="148"/>
    </location>
</feature>
<keyword evidence="1" id="KW-1133">Transmembrane helix</keyword>
<sequence length="418" mass="45490">MQPRTSVHRNHLKTILFGTVAAFLVLSLLLYPEQAFDSALKGLKIWWDVVFPALLPFFVASEILMGFGVVHFMGVLLEPFMRPLFRVPGTGAFVMAMGLASGYPIGAKLTARLREQKLLSRSEGERLVSFTNTADPLFMFGAVAVGFFHDVSLGVVIAIAHYTSSLLVGLAMRFHDPRGDSTPPVPSDQSFFLLRAFRAMHQARLKDGRSLGQLMGDSVTSSIQTLLLVGGYIIMFSVITDVLTKIGVTELLAGFLGLLLSLLQIPTELAPALITGTFEITLGAQRASVAPETVDMVYKIAVAGVVTAWSGLSVHAQVASILSKTDIRYTPYFFARLLHGVLAGLITLIIWDPVHQYLLSDAAIPAFLQQVPEAGWTSMLERFLHIGGRALLLLTGMIVVATAIRWIRRTAAALRRAG</sequence>